<dbReference type="STRING" id="218851.A0A2G5D199"/>
<proteinExistence type="predicted"/>
<dbReference type="CDD" id="cd11660">
    <property type="entry name" value="SANT_TRF"/>
    <property type="match status" value="1"/>
</dbReference>
<dbReference type="Pfam" id="PF00249">
    <property type="entry name" value="Myb_DNA-binding"/>
    <property type="match status" value="1"/>
</dbReference>
<protein>
    <submittedName>
        <fullName evidence="4">Uncharacterized protein</fullName>
    </submittedName>
</protein>
<keyword evidence="5" id="KW-1185">Reference proteome</keyword>
<evidence type="ECO:0000259" key="3">
    <source>
        <dbReference type="PROSITE" id="PS51294"/>
    </source>
</evidence>
<dbReference type="EMBL" id="KZ305047">
    <property type="protein sequence ID" value="PIA37290.1"/>
    <property type="molecule type" value="Genomic_DNA"/>
</dbReference>
<dbReference type="InterPro" id="IPR001005">
    <property type="entry name" value="SANT/Myb"/>
</dbReference>
<evidence type="ECO:0000259" key="2">
    <source>
        <dbReference type="PROSITE" id="PS50090"/>
    </source>
</evidence>
<dbReference type="PROSITE" id="PS50090">
    <property type="entry name" value="MYB_LIKE"/>
    <property type="match status" value="1"/>
</dbReference>
<feature type="region of interest" description="Disordered" evidence="1">
    <location>
        <begin position="376"/>
        <end position="438"/>
    </location>
</feature>
<feature type="region of interest" description="Disordered" evidence="1">
    <location>
        <begin position="328"/>
        <end position="347"/>
    </location>
</feature>
<gene>
    <name evidence="4" type="ORF">AQUCO_03000113v1</name>
</gene>
<feature type="domain" description="HTH myb-type" evidence="3">
    <location>
        <begin position="442"/>
        <end position="501"/>
    </location>
</feature>
<sequence length="574" mass="64542">MLSEPANRLTYKFVQVERDGSFMPHSDDEYMDVEHLLADPRNEMDFVDGVLNFDSGKCLENERFSCAVDYQQLNADSGDLCSSTLQEGREDSKFEFVDGILRGADNVHLHIEDVLSNALDDYLLDEFSEKVPDYDYAPSKGPQKGINNLDNYYQGLNERDQGAVEISSLVTPTVSVREAASDKNSLDKMTMRELQKTFKSTFGRETSVKNKPWLKRHILFGLQSGSCLLESGISFKDNAGNLISTSSEDSPGRVYCSITSGLSNKNKRVGRVVKSRGDVSRYEPLSSGEIGASQTHKRLRRPTQRYIEELSNLKSRSCSGRLKLRASPRDELGQARSHNQHHRKAFGATPLVYRQDATKGSGILLPFALHVRKRRSKRNASNASLAVKGQASEDYQVESGPSPVVSQHSEDNQDESESFPVESQDESSDDSFSRSRSDIGEHRRKLHKMWTLSEVMLLVDGVSQYGVGRWTEIKRMLFSASAHRTSVDLKDKWRNLLRASNGRSLGKRKVTYRQKQTKHSIPQSVLRRVSELAIIYPYPRQRKSKIACSVSTPMNSTCVSSVCTSRKARKESLA</sequence>
<dbReference type="SUPFAM" id="SSF46689">
    <property type="entry name" value="Homeodomain-like"/>
    <property type="match status" value="1"/>
</dbReference>
<name>A0A2G5D199_AQUCA</name>
<feature type="domain" description="Myb-like" evidence="2">
    <location>
        <begin position="450"/>
        <end position="497"/>
    </location>
</feature>
<dbReference type="InterPro" id="IPR009057">
    <property type="entry name" value="Homeodomain-like_sf"/>
</dbReference>
<dbReference type="Gene3D" id="1.10.246.220">
    <property type="match status" value="1"/>
</dbReference>
<feature type="compositionally biased region" description="Acidic residues" evidence="1">
    <location>
        <begin position="412"/>
        <end position="429"/>
    </location>
</feature>
<dbReference type="PROSITE" id="PS51294">
    <property type="entry name" value="HTH_MYB"/>
    <property type="match status" value="1"/>
</dbReference>
<dbReference type="Proteomes" id="UP000230069">
    <property type="component" value="Unassembled WGS sequence"/>
</dbReference>
<dbReference type="SMART" id="SM00717">
    <property type="entry name" value="SANT"/>
    <property type="match status" value="1"/>
</dbReference>
<dbReference type="AlphaFoldDB" id="A0A2G5D199"/>
<dbReference type="InParanoid" id="A0A2G5D199"/>
<dbReference type="InterPro" id="IPR017930">
    <property type="entry name" value="Myb_dom"/>
</dbReference>
<dbReference type="PANTHER" id="PTHR47122">
    <property type="entry name" value="MYB-LIKE DNA-BINDING DOMAIN CONTAINING PROTEIN, EXPRESSED"/>
    <property type="match status" value="1"/>
</dbReference>
<organism evidence="4 5">
    <name type="scientific">Aquilegia coerulea</name>
    <name type="common">Rocky mountain columbine</name>
    <dbReference type="NCBI Taxonomy" id="218851"/>
    <lineage>
        <taxon>Eukaryota</taxon>
        <taxon>Viridiplantae</taxon>
        <taxon>Streptophyta</taxon>
        <taxon>Embryophyta</taxon>
        <taxon>Tracheophyta</taxon>
        <taxon>Spermatophyta</taxon>
        <taxon>Magnoliopsida</taxon>
        <taxon>Ranunculales</taxon>
        <taxon>Ranunculaceae</taxon>
        <taxon>Thalictroideae</taxon>
        <taxon>Aquilegia</taxon>
    </lineage>
</organism>
<evidence type="ECO:0000313" key="5">
    <source>
        <dbReference type="Proteomes" id="UP000230069"/>
    </source>
</evidence>
<dbReference type="OrthoDB" id="608866at2759"/>
<dbReference type="PANTHER" id="PTHR47122:SF8">
    <property type="entry name" value="MYB-LIKE DOMAIN-CONTAINING PROTEIN"/>
    <property type="match status" value="1"/>
</dbReference>
<reference evidence="4 5" key="1">
    <citation type="submission" date="2017-09" db="EMBL/GenBank/DDBJ databases">
        <title>WGS assembly of Aquilegia coerulea Goldsmith.</title>
        <authorList>
            <person name="Hodges S."/>
            <person name="Kramer E."/>
            <person name="Nordborg M."/>
            <person name="Tomkins J."/>
            <person name="Borevitz J."/>
            <person name="Derieg N."/>
            <person name="Yan J."/>
            <person name="Mihaltcheva S."/>
            <person name="Hayes R.D."/>
            <person name="Rokhsar D."/>
        </authorList>
    </citation>
    <scope>NUCLEOTIDE SEQUENCE [LARGE SCALE GENOMIC DNA]</scope>
    <source>
        <strain evidence="5">cv. Goldsmith</strain>
    </source>
</reference>
<evidence type="ECO:0000313" key="4">
    <source>
        <dbReference type="EMBL" id="PIA37290.1"/>
    </source>
</evidence>
<accession>A0A2G5D199</accession>
<evidence type="ECO:0000256" key="1">
    <source>
        <dbReference type="SAM" id="MobiDB-lite"/>
    </source>
</evidence>